<keyword evidence="3" id="KW-1185">Reference proteome</keyword>
<dbReference type="Pfam" id="PF04248">
    <property type="entry name" value="NTP_transf_9"/>
    <property type="match status" value="1"/>
</dbReference>
<proteinExistence type="predicted"/>
<protein>
    <submittedName>
        <fullName evidence="2">DUF427 domain-containing protein</fullName>
    </submittedName>
</protein>
<dbReference type="Proteomes" id="UP001139344">
    <property type="component" value="Unassembled WGS sequence"/>
</dbReference>
<dbReference type="AlphaFoldDB" id="A0A9X2A6N4"/>
<dbReference type="PANTHER" id="PTHR34310">
    <property type="entry name" value="DUF427 DOMAIN PROTEIN (AFU_ORTHOLOGUE AFUA_3G02220)"/>
    <property type="match status" value="1"/>
</dbReference>
<organism evidence="2 3">
    <name type="scientific">Christiangramia crocea</name>
    <dbReference type="NCBI Taxonomy" id="2904124"/>
    <lineage>
        <taxon>Bacteria</taxon>
        <taxon>Pseudomonadati</taxon>
        <taxon>Bacteroidota</taxon>
        <taxon>Flavobacteriia</taxon>
        <taxon>Flavobacteriales</taxon>
        <taxon>Flavobacteriaceae</taxon>
        <taxon>Christiangramia</taxon>
    </lineage>
</organism>
<dbReference type="EMBL" id="JAJSON010000024">
    <property type="protein sequence ID" value="MCG9972270.1"/>
    <property type="molecule type" value="Genomic_DNA"/>
</dbReference>
<dbReference type="PANTHER" id="PTHR34310:SF5">
    <property type="entry name" value="DUF427 DOMAIN PROTEIN (AFU_ORTHOLOGUE AFUA_3G02220)"/>
    <property type="match status" value="1"/>
</dbReference>
<dbReference type="InterPro" id="IPR038694">
    <property type="entry name" value="DUF427_sf"/>
</dbReference>
<evidence type="ECO:0000313" key="3">
    <source>
        <dbReference type="Proteomes" id="UP001139344"/>
    </source>
</evidence>
<dbReference type="Gene3D" id="2.170.150.40">
    <property type="entry name" value="Domain of unknown function (DUF427)"/>
    <property type="match status" value="1"/>
</dbReference>
<gene>
    <name evidence="2" type="ORF">LU635_11535</name>
</gene>
<accession>A0A9X2A6N4</accession>
<feature type="domain" description="DUF427" evidence="1">
    <location>
        <begin position="1"/>
        <end position="87"/>
    </location>
</feature>
<comment type="caution">
    <text evidence="2">The sequence shown here is derived from an EMBL/GenBank/DDBJ whole genome shotgun (WGS) entry which is preliminary data.</text>
</comment>
<sequence>MKAIWNDTVIAKSDDTRIVENNHYFPMKDIEEAYFTGSDHSTRCAWKGKASYFHIEVDGKLNRNAAWYYPQTSYAARPIENYVAFCNGVKVTE</sequence>
<reference evidence="2" key="1">
    <citation type="submission" date="2021-12" db="EMBL/GenBank/DDBJ databases">
        <title>Description of Gramella crocea sp. nov., a new bacterium isolated from activated sludge.</title>
        <authorList>
            <person name="Zhang X."/>
        </authorList>
    </citation>
    <scope>NUCLEOTIDE SEQUENCE</scope>
    <source>
        <strain evidence="2">YB25</strain>
    </source>
</reference>
<evidence type="ECO:0000313" key="2">
    <source>
        <dbReference type="EMBL" id="MCG9972270.1"/>
    </source>
</evidence>
<name>A0A9X2A6N4_9FLAO</name>
<evidence type="ECO:0000259" key="1">
    <source>
        <dbReference type="Pfam" id="PF04248"/>
    </source>
</evidence>
<dbReference type="RefSeq" id="WP_240099349.1">
    <property type="nucleotide sequence ID" value="NZ_JAJSON010000024.1"/>
</dbReference>
<dbReference type="InterPro" id="IPR007361">
    <property type="entry name" value="DUF427"/>
</dbReference>